<name>A0ABQ8D9A4_BRANA</name>
<dbReference type="SUPFAM" id="SSF53756">
    <property type="entry name" value="UDP-Glycosyltransferase/glycogen phosphorylase"/>
    <property type="match status" value="2"/>
</dbReference>
<dbReference type="InterPro" id="IPR001296">
    <property type="entry name" value="Glyco_trans_1"/>
</dbReference>
<reference evidence="5 6" key="1">
    <citation type="submission" date="2021-05" db="EMBL/GenBank/DDBJ databases">
        <title>Genome Assembly of Synthetic Allotetraploid Brassica napus Reveals Homoeologous Exchanges between Subgenomes.</title>
        <authorList>
            <person name="Davis J.T."/>
        </authorList>
    </citation>
    <scope>NUCLEOTIDE SEQUENCE [LARGE SCALE GENOMIC DNA]</scope>
    <source>
        <strain evidence="6">cv. Da-Ae</strain>
        <tissue evidence="5">Seedling</tissue>
    </source>
</reference>
<feature type="region of interest" description="Disordered" evidence="2">
    <location>
        <begin position="16"/>
        <end position="46"/>
    </location>
</feature>
<evidence type="ECO:0000256" key="1">
    <source>
        <dbReference type="ARBA" id="ARBA00022676"/>
    </source>
</evidence>
<keyword evidence="1" id="KW-0808">Transferase</keyword>
<protein>
    <recommendedName>
        <fullName evidence="4">Glycosyl transferase family 1 domain-containing protein</fullName>
    </recommendedName>
</protein>
<dbReference type="Proteomes" id="UP000824890">
    <property type="component" value="Unassembled WGS sequence"/>
</dbReference>
<feature type="compositionally biased region" description="Basic residues" evidence="2">
    <location>
        <begin position="154"/>
        <end position="173"/>
    </location>
</feature>
<dbReference type="PANTHER" id="PTHR47778">
    <property type="entry name" value="BNAA05G14870D PROTEIN"/>
    <property type="match status" value="1"/>
</dbReference>
<feature type="compositionally biased region" description="Basic and acidic residues" evidence="2">
    <location>
        <begin position="129"/>
        <end position="150"/>
    </location>
</feature>
<feature type="domain" description="Glycosyl transferase family 1" evidence="4">
    <location>
        <begin position="527"/>
        <end position="641"/>
    </location>
</feature>
<sequence length="666" mass="74323">MQVRLSPLRQISVKSSLSGRSTPRGSPRVHSSGRTPRRGGGGGGGGGGAVQWFRSSRLVYWLLLITLWTYLGFYVQSRWAHDNENKVEFLRFGGKLRKDVVHVDVAKSKGMGSVANDTSDALVSVTTGKDDAGVNKRTDVSLSKKDDVASRRSLSSRRKTRKASRTSRGKQKVTKAVESKALEDEQDPQLPMTNATYGNLLGPFGSLEDKVLEWSPHRRSGTCDRKSDFKRLVWSRRFVLVFHELSMTGAPISMMELASELLSCGATVSAVVLSRRGGLMQELTRRRIKVVEDKGELSFKTAMKADFDHRRVSNQYMNHHPAGGSQIAWWIMENRREYFDRAKPVLDRVKMLIFLSESQSKQWLTWCEEEHIRVRSQPVIVPLSVNDELAFVAGIPSSLNTPTLSPEKMREKRQTLRESVRTELGLTDADMLVMSLSSINPGKGQLLLLESVTLALSEREQEAQRNHKGTVRKEKVNPSKKHRLRGSSRQVQSVPLTLGNAAGRQKQELKLLLGSVGSKSNKVEYVKEMLSFLSSNGNLSKSVIWTPATTRVASLYSAADVYVTNSQGVGETFGRVTIEAMAYGLAVVGTDAGGTKEIVEHNVTGLLHPMGRLGNKDLAHSLLFLLRNKDARLQMGIQGRKKVEKMYMKQHMYKRFVDVLVKCMRP</sequence>
<comment type="caution">
    <text evidence="5">The sequence shown here is derived from an EMBL/GenBank/DDBJ whole genome shotgun (WGS) entry which is preliminary data.</text>
</comment>
<evidence type="ECO:0000313" key="5">
    <source>
        <dbReference type="EMBL" id="KAH0925951.1"/>
    </source>
</evidence>
<accession>A0ABQ8D9A4</accession>
<keyword evidence="6" id="KW-1185">Reference proteome</keyword>
<dbReference type="InterPro" id="IPR041693">
    <property type="entry name" value="Glyco_trans_4_5"/>
</dbReference>
<evidence type="ECO:0000256" key="2">
    <source>
        <dbReference type="SAM" id="MobiDB-lite"/>
    </source>
</evidence>
<feature type="compositionally biased region" description="Basic and acidic residues" evidence="2">
    <location>
        <begin position="459"/>
        <end position="477"/>
    </location>
</feature>
<keyword evidence="3" id="KW-0812">Transmembrane</keyword>
<dbReference type="Gene3D" id="3.40.50.2000">
    <property type="entry name" value="Glycogen Phosphorylase B"/>
    <property type="match status" value="1"/>
</dbReference>
<dbReference type="PANTHER" id="PTHR47778:SF2">
    <property type="entry name" value="GLYCOSYL TRANSFERASE FAMILY 1 DOMAIN-CONTAINING PROTEIN"/>
    <property type="match status" value="1"/>
</dbReference>
<organism evidence="5 6">
    <name type="scientific">Brassica napus</name>
    <name type="common">Rape</name>
    <dbReference type="NCBI Taxonomy" id="3708"/>
    <lineage>
        <taxon>Eukaryota</taxon>
        <taxon>Viridiplantae</taxon>
        <taxon>Streptophyta</taxon>
        <taxon>Embryophyta</taxon>
        <taxon>Tracheophyta</taxon>
        <taxon>Spermatophyta</taxon>
        <taxon>Magnoliopsida</taxon>
        <taxon>eudicotyledons</taxon>
        <taxon>Gunneridae</taxon>
        <taxon>Pentapetalae</taxon>
        <taxon>rosids</taxon>
        <taxon>malvids</taxon>
        <taxon>Brassicales</taxon>
        <taxon>Brassicaceae</taxon>
        <taxon>Brassiceae</taxon>
        <taxon>Brassica</taxon>
    </lineage>
</organism>
<proteinExistence type="predicted"/>
<feature type="transmembrane region" description="Helical" evidence="3">
    <location>
        <begin position="58"/>
        <end position="75"/>
    </location>
</feature>
<evidence type="ECO:0000259" key="4">
    <source>
        <dbReference type="Pfam" id="PF00534"/>
    </source>
</evidence>
<dbReference type="Pfam" id="PF16994">
    <property type="entry name" value="Glyco_trans_4_5"/>
    <property type="match status" value="1"/>
</dbReference>
<keyword evidence="3" id="KW-0472">Membrane</keyword>
<dbReference type="CDD" id="cd03801">
    <property type="entry name" value="GT4_PimA-like"/>
    <property type="match status" value="1"/>
</dbReference>
<gene>
    <name evidence="5" type="ORF">HID58_018207</name>
</gene>
<keyword evidence="3" id="KW-1133">Transmembrane helix</keyword>
<feature type="region of interest" description="Disordered" evidence="2">
    <location>
        <begin position="459"/>
        <end position="491"/>
    </location>
</feature>
<feature type="region of interest" description="Disordered" evidence="2">
    <location>
        <begin position="129"/>
        <end position="193"/>
    </location>
</feature>
<dbReference type="Pfam" id="PF00534">
    <property type="entry name" value="Glycos_transf_1"/>
    <property type="match status" value="1"/>
</dbReference>
<dbReference type="EMBL" id="JAGKQM010000005">
    <property type="protein sequence ID" value="KAH0925951.1"/>
    <property type="molecule type" value="Genomic_DNA"/>
</dbReference>
<evidence type="ECO:0000313" key="6">
    <source>
        <dbReference type="Proteomes" id="UP000824890"/>
    </source>
</evidence>
<keyword evidence="1" id="KW-0328">Glycosyltransferase</keyword>
<evidence type="ECO:0000256" key="3">
    <source>
        <dbReference type="SAM" id="Phobius"/>
    </source>
</evidence>